<accession>R7WK08</accession>
<name>R7WK08_9NOCA</name>
<evidence type="ECO:0000313" key="2">
    <source>
        <dbReference type="EMBL" id="EOM75661.1"/>
    </source>
</evidence>
<reference evidence="2 3" key="1">
    <citation type="journal article" date="2013" name="Genome Announc.">
        <title>Draft Genome Sequence of Rhodococcus rhodnii Strain LMG5362, a Symbiont of Rhodnius prolixus (Hemiptera, Reduviidae, Triatominae), the Principle Vector of Trypanosoma cruzi.</title>
        <authorList>
            <person name="Pachebat J.A."/>
            <person name="van Keulen G."/>
            <person name="Whitten M.M."/>
            <person name="Girdwood S."/>
            <person name="Del Sol R."/>
            <person name="Dyson P.J."/>
            <person name="Facey P.D."/>
        </authorList>
    </citation>
    <scope>NUCLEOTIDE SEQUENCE [LARGE SCALE GENOMIC DNA]</scope>
    <source>
        <strain evidence="2 3">LMG 5362</strain>
    </source>
</reference>
<evidence type="ECO:0000313" key="3">
    <source>
        <dbReference type="Proteomes" id="UP000013525"/>
    </source>
</evidence>
<dbReference type="AlphaFoldDB" id="R7WK08"/>
<feature type="region of interest" description="Disordered" evidence="1">
    <location>
        <begin position="1"/>
        <end position="32"/>
    </location>
</feature>
<proteinExistence type="predicted"/>
<protein>
    <submittedName>
        <fullName evidence="2">Uncharacterized protein</fullName>
    </submittedName>
</protein>
<dbReference type="Proteomes" id="UP000013525">
    <property type="component" value="Unassembled WGS sequence"/>
</dbReference>
<evidence type="ECO:0000256" key="1">
    <source>
        <dbReference type="SAM" id="MobiDB-lite"/>
    </source>
</evidence>
<feature type="compositionally biased region" description="Basic and acidic residues" evidence="1">
    <location>
        <begin position="1"/>
        <end position="12"/>
    </location>
</feature>
<organism evidence="2 3">
    <name type="scientific">Rhodococcus rhodnii LMG 5362</name>
    <dbReference type="NCBI Taxonomy" id="1273125"/>
    <lineage>
        <taxon>Bacteria</taxon>
        <taxon>Bacillati</taxon>
        <taxon>Actinomycetota</taxon>
        <taxon>Actinomycetes</taxon>
        <taxon>Mycobacteriales</taxon>
        <taxon>Nocardiaceae</taxon>
        <taxon>Rhodococcus</taxon>
    </lineage>
</organism>
<gene>
    <name evidence="2" type="ORF">Rrhod_2931</name>
</gene>
<feature type="compositionally biased region" description="Polar residues" evidence="1">
    <location>
        <begin position="20"/>
        <end position="32"/>
    </location>
</feature>
<keyword evidence="3" id="KW-1185">Reference proteome</keyword>
<dbReference type="EMBL" id="APMY01000091">
    <property type="protein sequence ID" value="EOM75661.1"/>
    <property type="molecule type" value="Genomic_DNA"/>
</dbReference>
<comment type="caution">
    <text evidence="2">The sequence shown here is derived from an EMBL/GenBank/DDBJ whole genome shotgun (WGS) entry which is preliminary data.</text>
</comment>
<sequence>MSEAYRRHETTGPHRRTASAPASVTSRTHAVH</sequence>